<evidence type="ECO:0000313" key="6">
    <source>
        <dbReference type="Proteomes" id="UP000064967"/>
    </source>
</evidence>
<dbReference type="SMART" id="SM00342">
    <property type="entry name" value="HTH_ARAC"/>
    <property type="match status" value="1"/>
</dbReference>
<dbReference type="Gene3D" id="1.10.10.60">
    <property type="entry name" value="Homeodomain-like"/>
    <property type="match status" value="1"/>
</dbReference>
<dbReference type="EMBL" id="CP012333">
    <property type="protein sequence ID" value="AKU95301.1"/>
    <property type="molecule type" value="Genomic_DNA"/>
</dbReference>
<dbReference type="SUPFAM" id="SSF46689">
    <property type="entry name" value="Homeodomain-like"/>
    <property type="match status" value="2"/>
</dbReference>
<keyword evidence="1" id="KW-0805">Transcription regulation</keyword>
<dbReference type="RefSeq" id="WP_146646768.1">
    <property type="nucleotide sequence ID" value="NZ_CP012333.1"/>
</dbReference>
<organism evidence="5 6">
    <name type="scientific">Labilithrix luteola</name>
    <dbReference type="NCBI Taxonomy" id="1391654"/>
    <lineage>
        <taxon>Bacteria</taxon>
        <taxon>Pseudomonadati</taxon>
        <taxon>Myxococcota</taxon>
        <taxon>Polyangia</taxon>
        <taxon>Polyangiales</taxon>
        <taxon>Labilitrichaceae</taxon>
        <taxon>Labilithrix</taxon>
    </lineage>
</organism>
<dbReference type="AlphaFoldDB" id="A0A0K1PPJ4"/>
<evidence type="ECO:0000313" key="5">
    <source>
        <dbReference type="EMBL" id="AKU95301.1"/>
    </source>
</evidence>
<dbReference type="KEGG" id="llu:AKJ09_01965"/>
<dbReference type="InterPro" id="IPR035418">
    <property type="entry name" value="AraC-bd_2"/>
</dbReference>
<keyword evidence="3" id="KW-0804">Transcription</keyword>
<keyword evidence="6" id="KW-1185">Reference proteome</keyword>
<evidence type="ECO:0000256" key="3">
    <source>
        <dbReference type="ARBA" id="ARBA00023163"/>
    </source>
</evidence>
<dbReference type="Pfam" id="PF14525">
    <property type="entry name" value="AraC_binding_2"/>
    <property type="match status" value="1"/>
</dbReference>
<dbReference type="InterPro" id="IPR009057">
    <property type="entry name" value="Homeodomain-like_sf"/>
</dbReference>
<evidence type="ECO:0000259" key="4">
    <source>
        <dbReference type="PROSITE" id="PS01124"/>
    </source>
</evidence>
<dbReference type="InterPro" id="IPR018060">
    <property type="entry name" value="HTH_AraC"/>
</dbReference>
<proteinExistence type="predicted"/>
<dbReference type="Proteomes" id="UP000064967">
    <property type="component" value="Chromosome"/>
</dbReference>
<sequence>MRRLPLAGHPSISTSSLDEAQSVFAQLATPIRIESLDRRNSFRWLGHRVRVGSVVLAAQEYGGAFRATSEDTAASFTASFPLTDVAGEARAGGVAVDIARGRSTFLGSPSGPRAFSFGNAYRGLQFIIDEREMIAMVLALTGGTPKGRIQFEPRMALDSGVGASLDRLVRFIVAEVDEGGPLVESPLVGTRFADTLVANLLVGHPHNARQLFDAKAHAGEPRHVRVATEFLDANAGKPIRMADLARAAGVSIRSLQAAFSKHRGSTPMEFLRERRLERAHQLLSIDEPKAVNEVALECGFTHLGRFSAWYYARFGEHPSATRARGR</sequence>
<name>A0A0K1PPJ4_9BACT</name>
<dbReference type="InterPro" id="IPR050204">
    <property type="entry name" value="AraC_XylS_family_regulators"/>
</dbReference>
<dbReference type="PANTHER" id="PTHR46796">
    <property type="entry name" value="HTH-TYPE TRANSCRIPTIONAL ACTIVATOR RHAS-RELATED"/>
    <property type="match status" value="1"/>
</dbReference>
<reference evidence="5 6" key="1">
    <citation type="submission" date="2015-08" db="EMBL/GenBank/DDBJ databases">
        <authorList>
            <person name="Babu N.S."/>
            <person name="Beckwith C.J."/>
            <person name="Beseler K.G."/>
            <person name="Brison A."/>
            <person name="Carone J.V."/>
            <person name="Caskin T.P."/>
            <person name="Diamond M."/>
            <person name="Durham M.E."/>
            <person name="Foxe J.M."/>
            <person name="Go M."/>
            <person name="Henderson B.A."/>
            <person name="Jones I.B."/>
            <person name="McGettigan J.A."/>
            <person name="Micheletti S.J."/>
            <person name="Nasrallah M.E."/>
            <person name="Ortiz D."/>
            <person name="Piller C.R."/>
            <person name="Privatt S.R."/>
            <person name="Schneider S.L."/>
            <person name="Sharp S."/>
            <person name="Smith T.C."/>
            <person name="Stanton J.D."/>
            <person name="Ullery H.E."/>
            <person name="Wilson R.J."/>
            <person name="Serrano M.G."/>
            <person name="Buck G."/>
            <person name="Lee V."/>
            <person name="Wang Y."/>
            <person name="Carvalho R."/>
            <person name="Voegtly L."/>
            <person name="Shi R."/>
            <person name="Duckworth R."/>
            <person name="Johnson A."/>
            <person name="Loviza R."/>
            <person name="Walstead R."/>
            <person name="Shah Z."/>
            <person name="Kiflezghi M."/>
            <person name="Wade K."/>
            <person name="Ball S.L."/>
            <person name="Bradley K.W."/>
            <person name="Asai D.J."/>
            <person name="Bowman C.A."/>
            <person name="Russell D.A."/>
            <person name="Pope W.H."/>
            <person name="Jacobs-Sera D."/>
            <person name="Hendrix R.W."/>
            <person name="Hatfull G.F."/>
        </authorList>
    </citation>
    <scope>NUCLEOTIDE SEQUENCE [LARGE SCALE GENOMIC DNA]</scope>
    <source>
        <strain evidence="5 6">DSM 27648</strain>
    </source>
</reference>
<evidence type="ECO:0000256" key="1">
    <source>
        <dbReference type="ARBA" id="ARBA00023015"/>
    </source>
</evidence>
<evidence type="ECO:0000256" key="2">
    <source>
        <dbReference type="ARBA" id="ARBA00023125"/>
    </source>
</evidence>
<dbReference type="PROSITE" id="PS01124">
    <property type="entry name" value="HTH_ARAC_FAMILY_2"/>
    <property type="match status" value="1"/>
</dbReference>
<dbReference type="GO" id="GO:0043565">
    <property type="term" value="F:sequence-specific DNA binding"/>
    <property type="evidence" value="ECO:0007669"/>
    <property type="project" value="InterPro"/>
</dbReference>
<dbReference type="OrthoDB" id="185346at2"/>
<dbReference type="GO" id="GO:0003700">
    <property type="term" value="F:DNA-binding transcription factor activity"/>
    <property type="evidence" value="ECO:0007669"/>
    <property type="project" value="InterPro"/>
</dbReference>
<dbReference type="Pfam" id="PF12833">
    <property type="entry name" value="HTH_18"/>
    <property type="match status" value="1"/>
</dbReference>
<accession>A0A0K1PPJ4</accession>
<dbReference type="PANTHER" id="PTHR46796:SF12">
    <property type="entry name" value="HTH-TYPE DNA-BINDING TRANSCRIPTIONAL ACTIVATOR EUTR"/>
    <property type="match status" value="1"/>
</dbReference>
<gene>
    <name evidence="5" type="ORF">AKJ09_01965</name>
</gene>
<keyword evidence="2" id="KW-0238">DNA-binding</keyword>
<feature type="domain" description="HTH araC/xylS-type" evidence="4">
    <location>
        <begin position="225"/>
        <end position="324"/>
    </location>
</feature>
<protein>
    <submittedName>
        <fullName evidence="5">Transcriptional regulator, AraC family</fullName>
    </submittedName>
</protein>
<dbReference type="STRING" id="1391654.AKJ09_01965"/>